<name>A0A931AX48_9FIRM</name>
<dbReference type="SUPFAM" id="SSF89550">
    <property type="entry name" value="PHP domain-like"/>
    <property type="match status" value="1"/>
</dbReference>
<dbReference type="Pfam" id="PF02811">
    <property type="entry name" value="PHP"/>
    <property type="match status" value="1"/>
</dbReference>
<feature type="domain" description="Polymerase/histidinol phosphatase N-terminal" evidence="1">
    <location>
        <begin position="3"/>
        <end position="68"/>
    </location>
</feature>
<sequence>MVADLHLHTIASDGNINAEKTLEIAYKRGLDYISITDHDSVDALDDALSLSENFKVKVIPGIEINSDYFDTEVHVLGYFIDHKSPALLYLLENIKSSRRSRAEKMIEKLNDLLGINLNMVELNELVDGEIITRSHIAGLLKKNNIVKNNDEAFDKYIGSKAPAYVKRDYITPEGAIKVIKDAGGIAVLAHPGRIAYDGFSFRDLLDFNFDGVEVFYPAHSHQEEKSFLKVCLERDLIVTGGSDNHGPGQGHKNLIGKVRLPKRFLNDLINRYKS</sequence>
<accession>A0A931AX48</accession>
<protein>
    <submittedName>
        <fullName evidence="2">PHP domain-containing protein</fullName>
    </submittedName>
</protein>
<keyword evidence="3" id="KW-1185">Reference proteome</keyword>
<dbReference type="CDD" id="cd07438">
    <property type="entry name" value="PHP_HisPPase_AMP"/>
    <property type="match status" value="1"/>
</dbReference>
<comment type="caution">
    <text evidence="2">The sequence shown here is derived from an EMBL/GenBank/DDBJ whole genome shotgun (WGS) entry which is preliminary data.</text>
</comment>
<dbReference type="GO" id="GO:0004534">
    <property type="term" value="F:5'-3' RNA exonuclease activity"/>
    <property type="evidence" value="ECO:0007669"/>
    <property type="project" value="TreeGrafter"/>
</dbReference>
<dbReference type="InterPro" id="IPR004013">
    <property type="entry name" value="PHP_dom"/>
</dbReference>
<dbReference type="AlphaFoldDB" id="A0A931AX48"/>
<dbReference type="InterPro" id="IPR003141">
    <property type="entry name" value="Pol/His_phosphatase_N"/>
</dbReference>
<dbReference type="EMBL" id="JADPIE010000006">
    <property type="protein sequence ID" value="MBF8437671.1"/>
    <property type="molecule type" value="Genomic_DNA"/>
</dbReference>
<organism evidence="2 3">
    <name type="scientific">Halonatronomonas betaini</name>
    <dbReference type="NCBI Taxonomy" id="2778430"/>
    <lineage>
        <taxon>Bacteria</taxon>
        <taxon>Bacillati</taxon>
        <taxon>Bacillota</taxon>
        <taxon>Clostridia</taxon>
        <taxon>Halanaerobiales</taxon>
        <taxon>Halarsenatibacteraceae</taxon>
        <taxon>Halonatronomonas</taxon>
    </lineage>
</organism>
<dbReference type="RefSeq" id="WP_270454669.1">
    <property type="nucleotide sequence ID" value="NZ_JADPIE010000006.1"/>
</dbReference>
<evidence type="ECO:0000313" key="2">
    <source>
        <dbReference type="EMBL" id="MBF8437671.1"/>
    </source>
</evidence>
<dbReference type="Proteomes" id="UP000621436">
    <property type="component" value="Unassembled WGS sequence"/>
</dbReference>
<dbReference type="PANTHER" id="PTHR42924:SF3">
    <property type="entry name" value="POLYMERASE_HISTIDINOL PHOSPHATASE N-TERMINAL DOMAIN-CONTAINING PROTEIN"/>
    <property type="match status" value="1"/>
</dbReference>
<dbReference type="InterPro" id="IPR052018">
    <property type="entry name" value="PHP_domain"/>
</dbReference>
<evidence type="ECO:0000259" key="1">
    <source>
        <dbReference type="SMART" id="SM00481"/>
    </source>
</evidence>
<evidence type="ECO:0000313" key="3">
    <source>
        <dbReference type="Proteomes" id="UP000621436"/>
    </source>
</evidence>
<dbReference type="GO" id="GO:0035312">
    <property type="term" value="F:5'-3' DNA exonuclease activity"/>
    <property type="evidence" value="ECO:0007669"/>
    <property type="project" value="TreeGrafter"/>
</dbReference>
<dbReference type="Gene3D" id="1.10.150.650">
    <property type="match status" value="1"/>
</dbReference>
<gene>
    <name evidence="2" type="ORF">I0Q91_11295</name>
</gene>
<proteinExistence type="predicted"/>
<dbReference type="InterPro" id="IPR016195">
    <property type="entry name" value="Pol/histidinol_Pase-like"/>
</dbReference>
<dbReference type="SMART" id="SM00481">
    <property type="entry name" value="POLIIIAc"/>
    <property type="match status" value="1"/>
</dbReference>
<dbReference type="PANTHER" id="PTHR42924">
    <property type="entry name" value="EXONUCLEASE"/>
    <property type="match status" value="1"/>
</dbReference>
<dbReference type="Gene3D" id="3.20.20.140">
    <property type="entry name" value="Metal-dependent hydrolases"/>
    <property type="match status" value="1"/>
</dbReference>
<reference evidence="2" key="1">
    <citation type="submission" date="2020-11" db="EMBL/GenBank/DDBJ databases">
        <title>Halonatronomonas betainensis gen. nov., sp. nov. a novel haloalkaliphilic representative of the family Halanaerobiacae capable of betaine degradation.</title>
        <authorList>
            <person name="Boltyanskaya Y."/>
            <person name="Kevbrin V."/>
            <person name="Detkova E."/>
            <person name="Grouzdev D.S."/>
            <person name="Koziaeva V."/>
            <person name="Zhilina T."/>
        </authorList>
    </citation>
    <scope>NUCLEOTIDE SEQUENCE</scope>
    <source>
        <strain evidence="2">Z-7014</strain>
    </source>
</reference>